<evidence type="ECO:0000313" key="1">
    <source>
        <dbReference type="Proteomes" id="UP000694865"/>
    </source>
</evidence>
<evidence type="ECO:0000313" key="2">
    <source>
        <dbReference type="RefSeq" id="XP_006814454.1"/>
    </source>
</evidence>
<accession>A0ABM0M363</accession>
<organism evidence="1 2">
    <name type="scientific">Saccoglossus kowalevskii</name>
    <name type="common">Acorn worm</name>
    <dbReference type="NCBI Taxonomy" id="10224"/>
    <lineage>
        <taxon>Eukaryota</taxon>
        <taxon>Metazoa</taxon>
        <taxon>Hemichordata</taxon>
        <taxon>Enteropneusta</taxon>
        <taxon>Harrimaniidae</taxon>
        <taxon>Saccoglossus</taxon>
    </lineage>
</organism>
<proteinExistence type="predicted"/>
<dbReference type="Proteomes" id="UP000694865">
    <property type="component" value="Unplaced"/>
</dbReference>
<gene>
    <name evidence="2" type="primary">LOC102810377</name>
</gene>
<dbReference type="GeneID" id="102810377"/>
<sequence>METLIVGDSILQNIKPSRVYRNTHVRTLRGSNVPQVTDYIMSVKSSNTTNVVLHVGTNDIDSNISPDAIMREYNRLTESVSTKFPEATIYVSSILPRRNKVNFNIIANNINARLQSMCDGNTKLVFIHNRNISIRHLSDEVHLNDRGTALLVRNIKDVIGPKLGINRIRRSVNNKYPQYYSGERAKISETYHSTQYNNLF</sequence>
<dbReference type="Gene3D" id="3.40.50.12690">
    <property type="match status" value="1"/>
</dbReference>
<dbReference type="Gene3D" id="3.40.50.12700">
    <property type="match status" value="1"/>
</dbReference>
<name>A0ABM0M363_SACKO</name>
<keyword evidence="1" id="KW-1185">Reference proteome</keyword>
<protein>
    <submittedName>
        <fullName evidence="2">Uncharacterized protein LOC102810377</fullName>
    </submittedName>
</protein>
<reference evidence="2" key="1">
    <citation type="submission" date="2025-08" db="UniProtKB">
        <authorList>
            <consortium name="RefSeq"/>
        </authorList>
    </citation>
    <scope>IDENTIFICATION</scope>
    <source>
        <tissue evidence="2">Testes</tissue>
    </source>
</reference>
<dbReference type="RefSeq" id="XP_006814454.1">
    <property type="nucleotide sequence ID" value="XM_006814391.1"/>
</dbReference>
<dbReference type="SUPFAM" id="SSF52266">
    <property type="entry name" value="SGNH hydrolase"/>
    <property type="match status" value="1"/>
</dbReference>